<comment type="caution">
    <text evidence="1">The sequence shown here is derived from an EMBL/GenBank/DDBJ whole genome shotgun (WGS) entry which is preliminary data.</text>
</comment>
<name>A0A7W4VYZ8_9ACTN</name>
<sequence>MTMSTKGLLYTAVIALAVTVAYDKYGKRG</sequence>
<proteinExistence type="predicted"/>
<protein>
    <submittedName>
        <fullName evidence="1">Uncharacterized protein</fullName>
    </submittedName>
</protein>
<keyword evidence="2" id="KW-1185">Reference proteome</keyword>
<dbReference type="Proteomes" id="UP000589626">
    <property type="component" value="Unassembled WGS sequence"/>
</dbReference>
<reference evidence="1 2" key="1">
    <citation type="submission" date="2020-08" db="EMBL/GenBank/DDBJ databases">
        <title>Sequencing the genomes of 1000 actinobacteria strains.</title>
        <authorList>
            <person name="Klenk H.-P."/>
        </authorList>
    </citation>
    <scope>NUCLEOTIDE SEQUENCE [LARGE SCALE GENOMIC DNA]</scope>
    <source>
        <strain evidence="1 2">DSM 105498</strain>
    </source>
</reference>
<gene>
    <name evidence="1" type="ORF">FHU40_003735</name>
</gene>
<dbReference type="EMBL" id="JACHWR010000002">
    <property type="protein sequence ID" value="MBB3043917.1"/>
    <property type="molecule type" value="Genomic_DNA"/>
</dbReference>
<evidence type="ECO:0000313" key="1">
    <source>
        <dbReference type="EMBL" id="MBB3043917.1"/>
    </source>
</evidence>
<evidence type="ECO:0000313" key="2">
    <source>
        <dbReference type="Proteomes" id="UP000589626"/>
    </source>
</evidence>
<dbReference type="AlphaFoldDB" id="A0A7W4VYZ8"/>
<accession>A0A7W4VYZ8</accession>
<organism evidence="1 2">
    <name type="scientific">Nocardioides soli</name>
    <dbReference type="NCBI Taxonomy" id="1036020"/>
    <lineage>
        <taxon>Bacteria</taxon>
        <taxon>Bacillati</taxon>
        <taxon>Actinomycetota</taxon>
        <taxon>Actinomycetes</taxon>
        <taxon>Propionibacteriales</taxon>
        <taxon>Nocardioidaceae</taxon>
        <taxon>Nocardioides</taxon>
    </lineage>
</organism>